<dbReference type="EMBL" id="CP108222">
    <property type="protein sequence ID" value="WTT14417.1"/>
    <property type="molecule type" value="Genomic_DNA"/>
</dbReference>
<proteinExistence type="predicted"/>
<sequence length="140" mass="15610">MPTLPWTKVDKPAPDATAYVMASRFEVRSLRDVPRFFLRSLAAWKQVKSAPGAYGASLIAEPLKRTFWTLSAWEDKQALYTYARTEPHKSIMGGLRSTMDRSVFTFWETPSAGLPIDWSDARDRLAAQERADADGGSPAA</sequence>
<gene>
    <name evidence="1" type="ORF">OHA22_02255</name>
</gene>
<reference evidence="1" key="1">
    <citation type="submission" date="2022-10" db="EMBL/GenBank/DDBJ databases">
        <title>The complete genomes of actinobacterial strains from the NBC collection.</title>
        <authorList>
            <person name="Joergensen T.S."/>
            <person name="Alvarez Arevalo M."/>
            <person name="Sterndorff E.B."/>
            <person name="Faurdal D."/>
            <person name="Vuksanovic O."/>
            <person name="Mourched A.-S."/>
            <person name="Charusanti P."/>
            <person name="Shaw S."/>
            <person name="Blin K."/>
            <person name="Weber T."/>
        </authorList>
    </citation>
    <scope>NUCLEOTIDE SEQUENCE</scope>
    <source>
        <strain evidence="1">NBC_00093</strain>
    </source>
</reference>
<organism evidence="1">
    <name type="scientific">Streptomyces sp. NBC_00093</name>
    <dbReference type="NCBI Taxonomy" id="2975649"/>
    <lineage>
        <taxon>Bacteria</taxon>
        <taxon>Bacillati</taxon>
        <taxon>Actinomycetota</taxon>
        <taxon>Actinomycetes</taxon>
        <taxon>Kitasatosporales</taxon>
        <taxon>Streptomycetaceae</taxon>
        <taxon>Streptomyces</taxon>
    </lineage>
</organism>
<protein>
    <submittedName>
        <fullName evidence="1">DUF3291 domain-containing protein</fullName>
    </submittedName>
</protein>
<dbReference type="SUPFAM" id="SSF54909">
    <property type="entry name" value="Dimeric alpha+beta barrel"/>
    <property type="match status" value="1"/>
</dbReference>
<accession>A0AAU1ZQX6</accession>
<name>A0AAU1ZQX6_9ACTN</name>
<dbReference type="AlphaFoldDB" id="A0AAU1ZQX6"/>
<dbReference type="InterPro" id="IPR011008">
    <property type="entry name" value="Dimeric_a/b-barrel"/>
</dbReference>
<evidence type="ECO:0000313" key="1">
    <source>
        <dbReference type="EMBL" id="WTT14417.1"/>
    </source>
</evidence>